<dbReference type="Proteomes" id="UP000807716">
    <property type="component" value="Unassembled WGS sequence"/>
</dbReference>
<evidence type="ECO:0000313" key="8">
    <source>
        <dbReference type="EMBL" id="KAG0265734.1"/>
    </source>
</evidence>
<dbReference type="Pfam" id="PF00083">
    <property type="entry name" value="Sugar_tr"/>
    <property type="match status" value="1"/>
</dbReference>
<feature type="region of interest" description="Disordered" evidence="5">
    <location>
        <begin position="555"/>
        <end position="581"/>
    </location>
</feature>
<dbReference type="PANTHER" id="PTHR23501">
    <property type="entry name" value="MAJOR FACILITATOR SUPERFAMILY"/>
    <property type="match status" value="1"/>
</dbReference>
<evidence type="ECO:0000256" key="1">
    <source>
        <dbReference type="ARBA" id="ARBA00004141"/>
    </source>
</evidence>
<evidence type="ECO:0000256" key="4">
    <source>
        <dbReference type="ARBA" id="ARBA00023136"/>
    </source>
</evidence>
<accession>A0A9P6QHL6</accession>
<feature type="transmembrane region" description="Helical" evidence="6">
    <location>
        <begin position="414"/>
        <end position="440"/>
    </location>
</feature>
<dbReference type="SUPFAM" id="SSF103473">
    <property type="entry name" value="MFS general substrate transporter"/>
    <property type="match status" value="1"/>
</dbReference>
<feature type="transmembrane region" description="Helical" evidence="6">
    <location>
        <begin position="323"/>
        <end position="341"/>
    </location>
</feature>
<evidence type="ECO:0000256" key="6">
    <source>
        <dbReference type="SAM" id="Phobius"/>
    </source>
</evidence>
<keyword evidence="3 6" id="KW-1133">Transmembrane helix</keyword>
<dbReference type="EMBL" id="JAAAJB010000109">
    <property type="protein sequence ID" value="KAG0265734.1"/>
    <property type="molecule type" value="Genomic_DNA"/>
</dbReference>
<proteinExistence type="predicted"/>
<feature type="domain" description="Major facilitator superfamily (MFS) profile" evidence="7">
    <location>
        <begin position="49"/>
        <end position="549"/>
    </location>
</feature>
<protein>
    <recommendedName>
        <fullName evidence="7">Major facilitator superfamily (MFS) profile domain-containing protein</fullName>
    </recommendedName>
</protein>
<feature type="transmembrane region" description="Helical" evidence="6">
    <location>
        <begin position="361"/>
        <end position="381"/>
    </location>
</feature>
<name>A0A9P6QHL6_9FUNG</name>
<dbReference type="InterPro" id="IPR005828">
    <property type="entry name" value="MFS_sugar_transport-like"/>
</dbReference>
<feature type="compositionally biased region" description="Basic and acidic residues" evidence="5">
    <location>
        <begin position="566"/>
        <end position="581"/>
    </location>
</feature>
<gene>
    <name evidence="8" type="ORF">DFQ27_000385</name>
</gene>
<dbReference type="PROSITE" id="PS50850">
    <property type="entry name" value="MFS"/>
    <property type="match status" value="1"/>
</dbReference>
<dbReference type="InterPro" id="IPR036259">
    <property type="entry name" value="MFS_trans_sf"/>
</dbReference>
<reference evidence="8" key="1">
    <citation type="journal article" date="2020" name="Fungal Divers.">
        <title>Resolving the Mortierellaceae phylogeny through synthesis of multi-gene phylogenetics and phylogenomics.</title>
        <authorList>
            <person name="Vandepol N."/>
            <person name="Liber J."/>
            <person name="Desiro A."/>
            <person name="Na H."/>
            <person name="Kennedy M."/>
            <person name="Barry K."/>
            <person name="Grigoriev I.V."/>
            <person name="Miller A.N."/>
            <person name="O'Donnell K."/>
            <person name="Stajich J.E."/>
            <person name="Bonito G."/>
        </authorList>
    </citation>
    <scope>NUCLEOTIDE SEQUENCE</scope>
    <source>
        <strain evidence="8">BC1065</strain>
    </source>
</reference>
<dbReference type="OrthoDB" id="4078873at2759"/>
<organism evidence="8 9">
    <name type="scientific">Actinomortierella ambigua</name>
    <dbReference type="NCBI Taxonomy" id="1343610"/>
    <lineage>
        <taxon>Eukaryota</taxon>
        <taxon>Fungi</taxon>
        <taxon>Fungi incertae sedis</taxon>
        <taxon>Mucoromycota</taxon>
        <taxon>Mortierellomycotina</taxon>
        <taxon>Mortierellomycetes</taxon>
        <taxon>Mortierellales</taxon>
        <taxon>Mortierellaceae</taxon>
        <taxon>Actinomortierella</taxon>
    </lineage>
</organism>
<feature type="compositionally biased region" description="Basic and acidic residues" evidence="5">
    <location>
        <begin position="1"/>
        <end position="14"/>
    </location>
</feature>
<feature type="transmembrane region" description="Helical" evidence="6">
    <location>
        <begin position="166"/>
        <end position="186"/>
    </location>
</feature>
<evidence type="ECO:0000256" key="2">
    <source>
        <dbReference type="ARBA" id="ARBA00022692"/>
    </source>
</evidence>
<feature type="transmembrane region" description="Helical" evidence="6">
    <location>
        <begin position="452"/>
        <end position="475"/>
    </location>
</feature>
<evidence type="ECO:0000313" key="9">
    <source>
        <dbReference type="Proteomes" id="UP000807716"/>
    </source>
</evidence>
<feature type="transmembrane region" description="Helical" evidence="6">
    <location>
        <begin position="522"/>
        <end position="544"/>
    </location>
</feature>
<feature type="transmembrane region" description="Helical" evidence="6">
    <location>
        <begin position="115"/>
        <end position="133"/>
    </location>
</feature>
<evidence type="ECO:0000259" key="7">
    <source>
        <dbReference type="PROSITE" id="PS50850"/>
    </source>
</evidence>
<dbReference type="GO" id="GO:0022857">
    <property type="term" value="F:transmembrane transporter activity"/>
    <property type="evidence" value="ECO:0007669"/>
    <property type="project" value="InterPro"/>
</dbReference>
<dbReference type="Pfam" id="PF07690">
    <property type="entry name" value="MFS_1"/>
    <property type="match status" value="1"/>
</dbReference>
<keyword evidence="9" id="KW-1185">Reference proteome</keyword>
<dbReference type="AlphaFoldDB" id="A0A9P6QHL6"/>
<keyword evidence="4 6" id="KW-0472">Membrane</keyword>
<feature type="transmembrane region" description="Helical" evidence="6">
    <location>
        <begin position="390"/>
        <end position="408"/>
    </location>
</feature>
<dbReference type="InterPro" id="IPR011701">
    <property type="entry name" value="MFS"/>
</dbReference>
<feature type="region of interest" description="Disordered" evidence="5">
    <location>
        <begin position="1"/>
        <end position="27"/>
    </location>
</feature>
<feature type="transmembrane region" description="Helical" evidence="6">
    <location>
        <begin position="285"/>
        <end position="303"/>
    </location>
</feature>
<dbReference type="InterPro" id="IPR020846">
    <property type="entry name" value="MFS_dom"/>
</dbReference>
<evidence type="ECO:0000256" key="3">
    <source>
        <dbReference type="ARBA" id="ARBA00022989"/>
    </source>
</evidence>
<evidence type="ECO:0000256" key="5">
    <source>
        <dbReference type="SAM" id="MobiDB-lite"/>
    </source>
</evidence>
<feature type="transmembrane region" description="Helical" evidence="6">
    <location>
        <begin position="46"/>
        <end position="65"/>
    </location>
</feature>
<dbReference type="PANTHER" id="PTHR23501:SF87">
    <property type="entry name" value="SIDEROPHORE IRON TRANSPORTER 2"/>
    <property type="match status" value="1"/>
</dbReference>
<comment type="caution">
    <text evidence="8">The sequence shown here is derived from an EMBL/GenBank/DDBJ whole genome shotgun (WGS) entry which is preliminary data.</text>
</comment>
<feature type="transmembrane region" description="Helical" evidence="6">
    <location>
        <begin position="206"/>
        <end position="228"/>
    </location>
</feature>
<dbReference type="Gene3D" id="1.20.1250.20">
    <property type="entry name" value="MFS general substrate transporter like domains"/>
    <property type="match status" value="2"/>
</dbReference>
<comment type="subcellular location">
    <subcellularLocation>
        <location evidence="1">Membrane</location>
        <topology evidence="1">Multi-pass membrane protein</topology>
    </subcellularLocation>
</comment>
<dbReference type="GO" id="GO:0005886">
    <property type="term" value="C:plasma membrane"/>
    <property type="evidence" value="ECO:0007669"/>
    <property type="project" value="TreeGrafter"/>
</dbReference>
<feature type="transmembrane region" description="Helical" evidence="6">
    <location>
        <begin position="85"/>
        <end position="103"/>
    </location>
</feature>
<feature type="transmembrane region" description="Helical" evidence="6">
    <location>
        <begin position="139"/>
        <end position="159"/>
    </location>
</feature>
<sequence>MLSQITKEDEKQHAGVESSASSPVDPPLQEDFSHILERKNMSKNEFNWLWAGVLIQAFCMSFEVHTTNGIAGFVNAYFSTTSLQAVLPTVQAVLSTSLIPLYTKVSDIFGRAPSLTFAFLCYLTGLTIEGSAGSFEQLAIGQIVYSLGSTGIQALSQVVIADTTSLLTRGIMFAMYDVGSIANIWISQALIDPLTLGGAPDKWRTGYIAAGCITGFGALALIAPLWYVQVQLRRRNVVQPPRRGLRWLAHEFDIPGAILLTLSLALICLPLTLAKRTRGNWNDPTIISMLCIGVVCFVLLYFWETRWAKRPILSLKIWTNRTAFGSLMVIFMLKFMGHVAWQYLTQYFVVARDLSFGNANLLVRGYQVSWLVCQLIAALLLKRFKKARPMAWLGVLVYCLGIGLMIPARHRTASTSFIVVAQVLAGAGAGFAHLACSVLVTGVVHKRDIASVVGATQIMMWFGAAIGGAISGAIWTQYLPNRLQARVTVPFDEKRAMNDPLKYVKNLPAETKIQVVEAYGDAIKLVTIVSLAFAVLTLLCASLLQHVDLEQDQDTQDSIAMGEGPTAKKPDMEEVEVESKK</sequence>
<feature type="transmembrane region" description="Helical" evidence="6">
    <location>
        <begin position="252"/>
        <end position="273"/>
    </location>
</feature>
<keyword evidence="2 6" id="KW-0812">Transmembrane</keyword>